<dbReference type="RefSeq" id="WP_273848297.1">
    <property type="nucleotide sequence ID" value="NZ_JAQQWT010000064.1"/>
</dbReference>
<evidence type="ECO:0000256" key="5">
    <source>
        <dbReference type="ARBA" id="ARBA00022833"/>
    </source>
</evidence>
<reference evidence="8 9" key="1">
    <citation type="submission" date="2024-09" db="EMBL/GenBank/DDBJ databases">
        <authorList>
            <person name="Sun Q."/>
            <person name="Mori K."/>
        </authorList>
    </citation>
    <scope>NUCLEOTIDE SEQUENCE [LARGE SCALE GENOMIC DNA]</scope>
    <source>
        <strain evidence="8 9">NCAIM B.02301</strain>
    </source>
</reference>
<organism evidence="8 9">
    <name type="scientific">Halalkalibacter alkalisediminis</name>
    <dbReference type="NCBI Taxonomy" id="935616"/>
    <lineage>
        <taxon>Bacteria</taxon>
        <taxon>Bacillati</taxon>
        <taxon>Bacillota</taxon>
        <taxon>Bacilli</taxon>
        <taxon>Bacillales</taxon>
        <taxon>Bacillaceae</taxon>
        <taxon>Halalkalibacter</taxon>
    </lineage>
</organism>
<dbReference type="Proteomes" id="UP001589833">
    <property type="component" value="Unassembled WGS sequence"/>
</dbReference>
<keyword evidence="6" id="KW-0482">Metalloprotease</keyword>
<dbReference type="PANTHER" id="PTHR30471:SF3">
    <property type="entry name" value="UPF0758 PROTEIN YEES-RELATED"/>
    <property type="match status" value="1"/>
</dbReference>
<evidence type="ECO:0000313" key="8">
    <source>
        <dbReference type="EMBL" id="MFC0560820.1"/>
    </source>
</evidence>
<evidence type="ECO:0000256" key="1">
    <source>
        <dbReference type="ARBA" id="ARBA00010243"/>
    </source>
</evidence>
<dbReference type="CDD" id="cd08071">
    <property type="entry name" value="MPN_DUF2466"/>
    <property type="match status" value="1"/>
</dbReference>
<comment type="caution">
    <text evidence="8">The sequence shown here is derived from an EMBL/GenBank/DDBJ whole genome shotgun (WGS) entry which is preliminary data.</text>
</comment>
<gene>
    <name evidence="8" type="ORF">ACFFH4_17795</name>
</gene>
<dbReference type="InterPro" id="IPR037518">
    <property type="entry name" value="MPN"/>
</dbReference>
<name>A0ABV6NJ75_9BACI</name>
<evidence type="ECO:0000256" key="6">
    <source>
        <dbReference type="ARBA" id="ARBA00023049"/>
    </source>
</evidence>
<keyword evidence="4" id="KW-0378">Hydrolase</keyword>
<evidence type="ECO:0000256" key="3">
    <source>
        <dbReference type="ARBA" id="ARBA00022723"/>
    </source>
</evidence>
<evidence type="ECO:0000256" key="2">
    <source>
        <dbReference type="ARBA" id="ARBA00022670"/>
    </source>
</evidence>
<dbReference type="EMBL" id="JBHLTR010000044">
    <property type="protein sequence ID" value="MFC0560820.1"/>
    <property type="molecule type" value="Genomic_DNA"/>
</dbReference>
<dbReference type="InterPro" id="IPR025657">
    <property type="entry name" value="RadC_JAB"/>
</dbReference>
<evidence type="ECO:0000256" key="4">
    <source>
        <dbReference type="ARBA" id="ARBA00022801"/>
    </source>
</evidence>
<keyword evidence="9" id="KW-1185">Reference proteome</keyword>
<feature type="domain" description="MPN" evidence="7">
    <location>
        <begin position="25"/>
        <end position="148"/>
    </location>
</feature>
<proteinExistence type="inferred from homology"/>
<evidence type="ECO:0000313" key="9">
    <source>
        <dbReference type="Proteomes" id="UP001589833"/>
    </source>
</evidence>
<sequence length="148" mass="16631">MEPVFEVVRIRQEIRDLKEDYARHKVGSPADAAELATKVIGDEDREVFLVMMLNTKNQVVGLHRCHVGSLNASIVHPREVMKSAILNNAASIIVSHQHPSGQCDPSREDIDVTKRLAEAGRIIGIELLDHVIVNYKGDFYSMRENAKF</sequence>
<evidence type="ECO:0000259" key="7">
    <source>
        <dbReference type="PROSITE" id="PS50249"/>
    </source>
</evidence>
<keyword evidence="3" id="KW-0479">Metal-binding</keyword>
<comment type="similarity">
    <text evidence="1">Belongs to the UPF0758 family.</text>
</comment>
<protein>
    <submittedName>
        <fullName evidence="8">RadC family protein</fullName>
    </submittedName>
</protein>
<dbReference type="Pfam" id="PF04002">
    <property type="entry name" value="RadC"/>
    <property type="match status" value="1"/>
</dbReference>
<keyword evidence="5" id="KW-0862">Zinc</keyword>
<dbReference type="PANTHER" id="PTHR30471">
    <property type="entry name" value="DNA REPAIR PROTEIN RADC"/>
    <property type="match status" value="1"/>
</dbReference>
<keyword evidence="2" id="KW-0645">Protease</keyword>
<accession>A0ABV6NJ75</accession>
<dbReference type="InterPro" id="IPR001405">
    <property type="entry name" value="UPF0758"/>
</dbReference>
<dbReference type="PROSITE" id="PS50249">
    <property type="entry name" value="MPN"/>
    <property type="match status" value="1"/>
</dbReference>
<dbReference type="Gene3D" id="3.40.140.10">
    <property type="entry name" value="Cytidine Deaminase, domain 2"/>
    <property type="match status" value="1"/>
</dbReference>